<organism evidence="2 3">
    <name type="scientific">Pseudomonas triticicola</name>
    <dbReference type="NCBI Taxonomy" id="2842345"/>
    <lineage>
        <taxon>Bacteria</taxon>
        <taxon>Pseudomonadati</taxon>
        <taxon>Pseudomonadota</taxon>
        <taxon>Gammaproteobacteria</taxon>
        <taxon>Pseudomonadales</taxon>
        <taxon>Pseudomonadaceae</taxon>
        <taxon>Pseudomonas</taxon>
    </lineage>
</organism>
<name>A0ABS6RJ90_9PSED</name>
<gene>
    <name evidence="2" type="ORF">KVG85_08045</name>
</gene>
<dbReference type="RefSeq" id="WP_217863512.1">
    <property type="nucleotide sequence ID" value="NZ_JAHSTX010000001.1"/>
</dbReference>
<protein>
    <submittedName>
        <fullName evidence="2">Polysaccharide lyase family 7 protein</fullName>
    </submittedName>
</protein>
<reference evidence="2" key="1">
    <citation type="submission" date="2021-06" db="EMBL/GenBank/DDBJ databases">
        <title>Updating the genus Pseudomonas: Description of 43 new species and partition of the Pseudomonas putida group.</title>
        <authorList>
            <person name="Girard L."/>
            <person name="Lood C."/>
            <person name="Vandamme P."/>
            <person name="Rokni-Zadeh H."/>
            <person name="Van Noort V."/>
            <person name="Hofte M."/>
            <person name="Lavigne R."/>
            <person name="De Mot R."/>
        </authorList>
    </citation>
    <scope>NUCLEOTIDE SEQUENCE</scope>
    <source>
        <strain evidence="2">SWRI88</strain>
    </source>
</reference>
<feature type="domain" description="Alginate lyase 2" evidence="1">
    <location>
        <begin position="3"/>
        <end position="223"/>
    </location>
</feature>
<dbReference type="Proteomes" id="UP001048763">
    <property type="component" value="Unassembled WGS sequence"/>
</dbReference>
<evidence type="ECO:0000259" key="1">
    <source>
        <dbReference type="Pfam" id="PF08787"/>
    </source>
</evidence>
<proteinExistence type="predicted"/>
<sequence>MAVNISNLTLSTPVAVSATNPVALELNGAEAIAQFPSIVTVLPDGSLQLSAPTKGASSKSTHRTRCEWKESFYWPLASAADHLNYQEMTVTKVNSAQKVVISQMHVKNDDSPAIKVFWQKGNITMGFRQSFNQPTPVNTTVLKGVPLGAKFKITIRANSAGVARVTVDYNGVVGTSGDLQLDSTWNSQVFNFHGGVYNQIDYTDATPPEDGSICIISDLLISHT</sequence>
<dbReference type="InterPro" id="IPR014895">
    <property type="entry name" value="Alginate_lyase_2"/>
</dbReference>
<dbReference type="GO" id="GO:0016829">
    <property type="term" value="F:lyase activity"/>
    <property type="evidence" value="ECO:0007669"/>
    <property type="project" value="UniProtKB-KW"/>
</dbReference>
<dbReference type="EMBL" id="JAHSTX010000001">
    <property type="protein sequence ID" value="MBV4546059.1"/>
    <property type="molecule type" value="Genomic_DNA"/>
</dbReference>
<comment type="caution">
    <text evidence="2">The sequence shown here is derived from an EMBL/GenBank/DDBJ whole genome shotgun (WGS) entry which is preliminary data.</text>
</comment>
<keyword evidence="3" id="KW-1185">Reference proteome</keyword>
<evidence type="ECO:0000313" key="3">
    <source>
        <dbReference type="Proteomes" id="UP001048763"/>
    </source>
</evidence>
<evidence type="ECO:0000313" key="2">
    <source>
        <dbReference type="EMBL" id="MBV4546059.1"/>
    </source>
</evidence>
<dbReference type="Pfam" id="PF08787">
    <property type="entry name" value="Alginate_lyase2"/>
    <property type="match status" value="1"/>
</dbReference>
<accession>A0ABS6RJ90</accession>
<keyword evidence="2" id="KW-0456">Lyase</keyword>